<gene>
    <name evidence="1" type="ORF">FRZ54_21170</name>
</gene>
<accession>A0A5B8V2E4</accession>
<reference evidence="1 2" key="1">
    <citation type="journal article" date="2017" name="Curr. Microbiol.">
        <title>Mucilaginibacter ginsenosidivorans sp. nov., Isolated from Soil of Ginseng Field.</title>
        <authorList>
            <person name="Kim M.M."/>
            <person name="Siddiqi M.Z."/>
            <person name="Im W.T."/>
        </authorList>
    </citation>
    <scope>NUCLEOTIDE SEQUENCE [LARGE SCALE GENOMIC DNA]</scope>
    <source>
        <strain evidence="1 2">Gsoil 3017</strain>
    </source>
</reference>
<name>A0A5B8V2E4_9SPHI</name>
<keyword evidence="2" id="KW-1185">Reference proteome</keyword>
<evidence type="ECO:0000313" key="1">
    <source>
        <dbReference type="EMBL" id="QEC64973.1"/>
    </source>
</evidence>
<dbReference type="PROSITE" id="PS51257">
    <property type="entry name" value="PROKAR_LIPOPROTEIN"/>
    <property type="match status" value="1"/>
</dbReference>
<dbReference type="Proteomes" id="UP000321479">
    <property type="component" value="Chromosome"/>
</dbReference>
<evidence type="ECO:0000313" key="2">
    <source>
        <dbReference type="Proteomes" id="UP000321479"/>
    </source>
</evidence>
<proteinExistence type="predicted"/>
<dbReference type="OrthoDB" id="794725at2"/>
<dbReference type="RefSeq" id="WP_147033806.1">
    <property type="nucleotide sequence ID" value="NZ_CP042436.1"/>
</dbReference>
<dbReference type="KEGG" id="mgin:FRZ54_21170"/>
<dbReference type="AlphaFoldDB" id="A0A5B8V2E4"/>
<protein>
    <submittedName>
        <fullName evidence="1">Uncharacterized protein</fullName>
    </submittedName>
</protein>
<dbReference type="EMBL" id="CP042436">
    <property type="protein sequence ID" value="QEC64973.1"/>
    <property type="molecule type" value="Genomic_DNA"/>
</dbReference>
<sequence>MNRNLLYLLPFLMILGAGCLKTNNDVKQPGTPSGTFNGQFRYLHRHSSNVPFDTVKTNLTITMTTPANTYAVTGDTSTIHAASRGTFSIGSPYMVFNDATFPPAGIATKTHLAGAYLYYYDGTVFQLLAYSADTLSLQYDLKRTQ</sequence>
<organism evidence="1 2">
    <name type="scientific">Mucilaginibacter ginsenosidivorans</name>
    <dbReference type="NCBI Taxonomy" id="398053"/>
    <lineage>
        <taxon>Bacteria</taxon>
        <taxon>Pseudomonadati</taxon>
        <taxon>Bacteroidota</taxon>
        <taxon>Sphingobacteriia</taxon>
        <taxon>Sphingobacteriales</taxon>
        <taxon>Sphingobacteriaceae</taxon>
        <taxon>Mucilaginibacter</taxon>
    </lineage>
</organism>